<sequence length="368" mass="39828">MWRSERSAAIRSVAGAGSLRPFSMSDERRASEMTKASHAEATLSRDLFALAADLRQRGVPFVLATVIWTQSPTSAKPGAKGIVTADGALFGWVGGSCAQPAVMREAMAALHDGRARILRIDPVGSPDQPPRPGVIVAPMTCHSEGALEIFLEPFLPAPQLLIYGESPVADALLRLGKAMGYWVVALRPGASGAPAEVDEWLDSLDPGDRPRRRPTVAVVASLGAYDEDAIEAALRAGVTFVELVASRKRFRAIRETLARSLPETLLERVKAPAGLDIQATSPEEIAVSILAELIAAKSVWRNTWRPEEAGARTELPTREAIDPVCGMTVNTESARHVVDYRGQRYFFCCPACRRLFEADPEAYLSTTR</sequence>
<dbReference type="SUPFAM" id="SSF47240">
    <property type="entry name" value="Ferritin-like"/>
    <property type="match status" value="1"/>
</dbReference>
<name>B9L449_THERP</name>
<reference evidence="2 3" key="1">
    <citation type="journal article" date="2009" name="PLoS ONE">
        <title>Complete genome sequence of the aerobic CO-oxidizing thermophile Thermomicrobium roseum.</title>
        <authorList>
            <person name="Wu D."/>
            <person name="Raymond J."/>
            <person name="Wu M."/>
            <person name="Chatterji S."/>
            <person name="Ren Q."/>
            <person name="Graham J.E."/>
            <person name="Bryant D.A."/>
            <person name="Robb F."/>
            <person name="Colman A."/>
            <person name="Tallon L.J."/>
            <person name="Badger J.H."/>
            <person name="Madupu R."/>
            <person name="Ward N.L."/>
            <person name="Eisen J.A."/>
        </authorList>
    </citation>
    <scope>NUCLEOTIDE SEQUENCE [LARGE SCALE GENOMIC DNA]</scope>
    <source>
        <strain evidence="3">ATCC 27502 / DSM 5159 / P-2</strain>
        <plasmid evidence="2">unnamed</plasmid>
    </source>
</reference>
<geneLocation type="plasmid" evidence="3">
    <name>Tros</name>
</geneLocation>
<proteinExistence type="predicted"/>
<dbReference type="InterPro" id="IPR003777">
    <property type="entry name" value="XdhC_CoxI"/>
</dbReference>
<gene>
    <name evidence="2" type="ordered locus">trd_A0563</name>
</gene>
<dbReference type="EMBL" id="CP001276">
    <property type="protein sequence ID" value="ACM06653.1"/>
    <property type="molecule type" value="Genomic_DNA"/>
</dbReference>
<dbReference type="Proteomes" id="UP000000447">
    <property type="component" value="Plasmid unnamed"/>
</dbReference>
<dbReference type="InterPro" id="IPR009078">
    <property type="entry name" value="Ferritin-like_SF"/>
</dbReference>
<organism evidence="2 3">
    <name type="scientific">Thermomicrobium roseum (strain ATCC 27502 / DSM 5159 / P-2)</name>
    <dbReference type="NCBI Taxonomy" id="309801"/>
    <lineage>
        <taxon>Bacteria</taxon>
        <taxon>Pseudomonadati</taxon>
        <taxon>Thermomicrobiota</taxon>
        <taxon>Thermomicrobia</taxon>
        <taxon>Thermomicrobiales</taxon>
        <taxon>Thermomicrobiaceae</taxon>
        <taxon>Thermomicrobium</taxon>
    </lineage>
</organism>
<dbReference type="Gene3D" id="1.10.620.20">
    <property type="entry name" value="Ribonucleotide Reductase, subunit A"/>
    <property type="match status" value="1"/>
</dbReference>
<dbReference type="AlphaFoldDB" id="B9L449"/>
<dbReference type="eggNOG" id="COG3350">
    <property type="taxonomic scope" value="Bacteria"/>
</dbReference>
<dbReference type="Gene3D" id="3.40.50.720">
    <property type="entry name" value="NAD(P)-binding Rossmann-like Domain"/>
    <property type="match status" value="1"/>
</dbReference>
<feature type="domain" description="TRASH" evidence="1">
    <location>
        <begin position="322"/>
        <end position="360"/>
    </location>
</feature>
<keyword evidence="3" id="KW-1185">Reference proteome</keyword>
<dbReference type="Pfam" id="PF02625">
    <property type="entry name" value="XdhC_CoxI"/>
    <property type="match status" value="1"/>
</dbReference>
<dbReference type="PANTHER" id="PTHR30388">
    <property type="entry name" value="ALDEHYDE OXIDOREDUCTASE MOLYBDENUM COFACTOR ASSEMBLY PROTEIN"/>
    <property type="match status" value="1"/>
</dbReference>
<dbReference type="InterPro" id="IPR027051">
    <property type="entry name" value="XdhC_Rossmann_dom"/>
</dbReference>
<dbReference type="InterPro" id="IPR012348">
    <property type="entry name" value="RNR-like"/>
</dbReference>
<dbReference type="SMART" id="SM00746">
    <property type="entry name" value="TRASH"/>
    <property type="match status" value="1"/>
</dbReference>
<evidence type="ECO:0000313" key="3">
    <source>
        <dbReference type="Proteomes" id="UP000000447"/>
    </source>
</evidence>
<protein>
    <submittedName>
        <fullName evidence="2">Xanthine dehydrogenase accessory factor, putative subfamily, putative</fullName>
    </submittedName>
</protein>
<evidence type="ECO:0000313" key="2">
    <source>
        <dbReference type="EMBL" id="ACM06653.1"/>
    </source>
</evidence>
<dbReference type="PANTHER" id="PTHR30388:SF4">
    <property type="entry name" value="MOLYBDENUM COFACTOR INSERTION CHAPERONE PAOD"/>
    <property type="match status" value="1"/>
</dbReference>
<dbReference type="Pfam" id="PF13478">
    <property type="entry name" value="XdhC_C"/>
    <property type="match status" value="1"/>
</dbReference>
<evidence type="ECO:0000259" key="1">
    <source>
        <dbReference type="SMART" id="SM00746"/>
    </source>
</evidence>
<dbReference type="KEGG" id="tro:trd_A0563"/>
<accession>B9L449</accession>
<dbReference type="Pfam" id="PF04945">
    <property type="entry name" value="YHS"/>
    <property type="match status" value="1"/>
</dbReference>
<dbReference type="HOGENOM" id="CLU_041115_0_0_0"/>
<dbReference type="InterPro" id="IPR007029">
    <property type="entry name" value="YHS_dom"/>
</dbReference>
<dbReference type="InterPro" id="IPR052698">
    <property type="entry name" value="MoCofactor_Util/Proc"/>
</dbReference>
<dbReference type="eggNOG" id="COG1975">
    <property type="taxonomic scope" value="Bacteria"/>
</dbReference>
<dbReference type="GO" id="GO:0016491">
    <property type="term" value="F:oxidoreductase activity"/>
    <property type="evidence" value="ECO:0007669"/>
    <property type="project" value="InterPro"/>
</dbReference>
<keyword evidence="2" id="KW-0614">Plasmid</keyword>
<dbReference type="InterPro" id="IPR011017">
    <property type="entry name" value="TRASH_dom"/>
</dbReference>